<organism evidence="2 3">
    <name type="scientific">Chloroflexus aurantiacus (strain ATCC 29366 / DSM 635 / J-10-fl)</name>
    <dbReference type="NCBI Taxonomy" id="324602"/>
    <lineage>
        <taxon>Bacteria</taxon>
        <taxon>Bacillati</taxon>
        <taxon>Chloroflexota</taxon>
        <taxon>Chloroflexia</taxon>
        <taxon>Chloroflexales</taxon>
        <taxon>Chloroflexineae</taxon>
        <taxon>Chloroflexaceae</taxon>
        <taxon>Chloroflexus</taxon>
    </lineage>
</organism>
<dbReference type="CDD" id="cd04301">
    <property type="entry name" value="NAT_SF"/>
    <property type="match status" value="1"/>
</dbReference>
<dbReference type="InterPro" id="IPR016181">
    <property type="entry name" value="Acyl_CoA_acyltransferase"/>
</dbReference>
<gene>
    <name evidence="2" type="ordered locus">Caur_3850</name>
</gene>
<dbReference type="PROSITE" id="PS51186">
    <property type="entry name" value="GNAT"/>
    <property type="match status" value="1"/>
</dbReference>
<dbReference type="EMBL" id="CP000909">
    <property type="protein sequence ID" value="ABY37027.1"/>
    <property type="molecule type" value="Genomic_DNA"/>
</dbReference>
<dbReference type="SUPFAM" id="SSF55729">
    <property type="entry name" value="Acyl-CoA N-acyltransferases (Nat)"/>
    <property type="match status" value="1"/>
</dbReference>
<dbReference type="eggNOG" id="COG0456">
    <property type="taxonomic scope" value="Bacteria"/>
</dbReference>
<name>A9WCR5_CHLAA</name>
<proteinExistence type="predicted"/>
<dbReference type="EnsemblBacteria" id="ABY37027">
    <property type="protein sequence ID" value="ABY37027"/>
    <property type="gene ID" value="Caur_3850"/>
</dbReference>
<sequence>MNYHIRPISAAETRPLRQQILRPHQTIAELVYPGDDHPLALHLGAFITETLTGIASFAPEACPDVPAQAAWRLRGMGVLPTVQQKGIGTALLDAGIHYVKQQRGDLVWCHGRSSALPFYRRYGFVTHGDEFVVPHTGPHYVLLYWIR</sequence>
<reference evidence="3" key="1">
    <citation type="journal article" date="2011" name="BMC Genomics">
        <title>Complete genome sequence of the filamentous anoxygenic phototrophic bacterium Chloroflexus aurantiacus.</title>
        <authorList>
            <person name="Tang K.H."/>
            <person name="Barry K."/>
            <person name="Chertkov O."/>
            <person name="Dalin E."/>
            <person name="Han C.S."/>
            <person name="Hauser L.J."/>
            <person name="Honchak B.M."/>
            <person name="Karbach L.E."/>
            <person name="Land M.L."/>
            <person name="Lapidus A."/>
            <person name="Larimer F.W."/>
            <person name="Mikhailova N."/>
            <person name="Pitluck S."/>
            <person name="Pierson B.K."/>
            <person name="Blankenship R.E."/>
        </authorList>
    </citation>
    <scope>NUCLEOTIDE SEQUENCE [LARGE SCALE GENOMIC DNA]</scope>
    <source>
        <strain evidence="3">ATCC 29366 / DSM 635 / J-10-fl</strain>
    </source>
</reference>
<dbReference type="STRING" id="324602.Caur_3850"/>
<keyword evidence="3" id="KW-1185">Reference proteome</keyword>
<dbReference type="Pfam" id="PF00583">
    <property type="entry name" value="Acetyltransf_1"/>
    <property type="match status" value="1"/>
</dbReference>
<dbReference type="Gene3D" id="3.40.630.30">
    <property type="match status" value="1"/>
</dbReference>
<evidence type="ECO:0000313" key="3">
    <source>
        <dbReference type="Proteomes" id="UP000002008"/>
    </source>
</evidence>
<dbReference type="Proteomes" id="UP000002008">
    <property type="component" value="Chromosome"/>
</dbReference>
<protein>
    <submittedName>
        <fullName evidence="2">GCN5-related N-acetyltransferase</fullName>
    </submittedName>
</protein>
<feature type="domain" description="N-acetyltransferase" evidence="1">
    <location>
        <begin position="3"/>
        <end position="147"/>
    </location>
</feature>
<dbReference type="HOGENOM" id="CLU_056607_4_1_0"/>
<dbReference type="PATRIC" id="fig|324602.8.peg.4323"/>
<dbReference type="AlphaFoldDB" id="A9WCR5"/>
<dbReference type="InterPro" id="IPR000182">
    <property type="entry name" value="GNAT_dom"/>
</dbReference>
<dbReference type="InParanoid" id="A9WCR5"/>
<dbReference type="FunCoup" id="A9WCR5">
    <property type="interactions" value="8"/>
</dbReference>
<dbReference type="RefSeq" id="WP_012259680.1">
    <property type="nucleotide sequence ID" value="NC_010175.1"/>
</dbReference>
<dbReference type="KEGG" id="cau:Caur_3850"/>
<evidence type="ECO:0000259" key="1">
    <source>
        <dbReference type="PROSITE" id="PS51186"/>
    </source>
</evidence>
<accession>A9WCR5</accession>
<evidence type="ECO:0000313" key="2">
    <source>
        <dbReference type="EMBL" id="ABY37027.1"/>
    </source>
</evidence>
<dbReference type="GO" id="GO:0008080">
    <property type="term" value="F:N-acetyltransferase activity"/>
    <property type="evidence" value="ECO:0000318"/>
    <property type="project" value="GO_Central"/>
</dbReference>